<proteinExistence type="predicted"/>
<name>X1H3R3_9ZZZZ</name>
<dbReference type="EMBL" id="BARU01030503">
    <property type="protein sequence ID" value="GAH64037.1"/>
    <property type="molecule type" value="Genomic_DNA"/>
</dbReference>
<gene>
    <name evidence="1" type="ORF">S03H2_48386</name>
</gene>
<dbReference type="AlphaFoldDB" id="X1H3R3"/>
<accession>X1H3R3</accession>
<reference evidence="1" key="1">
    <citation type="journal article" date="2014" name="Front. Microbiol.">
        <title>High frequency of phylogenetically diverse reductive dehalogenase-homologous genes in deep subseafloor sedimentary metagenomes.</title>
        <authorList>
            <person name="Kawai M."/>
            <person name="Futagami T."/>
            <person name="Toyoda A."/>
            <person name="Takaki Y."/>
            <person name="Nishi S."/>
            <person name="Hori S."/>
            <person name="Arai W."/>
            <person name="Tsubouchi T."/>
            <person name="Morono Y."/>
            <person name="Uchiyama I."/>
            <person name="Ito T."/>
            <person name="Fujiyama A."/>
            <person name="Inagaki F."/>
            <person name="Takami H."/>
        </authorList>
    </citation>
    <scope>NUCLEOTIDE SEQUENCE</scope>
    <source>
        <strain evidence="1">Expedition CK06-06</strain>
    </source>
</reference>
<protein>
    <submittedName>
        <fullName evidence="1">Uncharacterized protein</fullName>
    </submittedName>
</protein>
<organism evidence="1">
    <name type="scientific">marine sediment metagenome</name>
    <dbReference type="NCBI Taxonomy" id="412755"/>
    <lineage>
        <taxon>unclassified sequences</taxon>
        <taxon>metagenomes</taxon>
        <taxon>ecological metagenomes</taxon>
    </lineage>
</organism>
<comment type="caution">
    <text evidence="1">The sequence shown here is derived from an EMBL/GenBank/DDBJ whole genome shotgun (WGS) entry which is preliminary data.</text>
</comment>
<evidence type="ECO:0000313" key="1">
    <source>
        <dbReference type="EMBL" id="GAH64037.1"/>
    </source>
</evidence>
<sequence>MTNFGLEDLEFVYDYFDFEKNRMYPPNHTGETMIAINDSHLRAIARANYFVQSGITNNMTPKMRESIERDIVRLDEVHKFCRQQISEPGLPMSPIHEAVAKVGEAFGNTDTKTDN</sequence>